<feature type="coiled-coil region" evidence="1">
    <location>
        <begin position="59"/>
        <end position="97"/>
    </location>
</feature>
<keyword evidence="1" id="KW-0175">Coiled coil</keyword>
<keyword evidence="3" id="KW-1185">Reference proteome</keyword>
<dbReference type="AlphaFoldDB" id="I7A1V5"/>
<dbReference type="KEGG" id="mro:MROS_1991"/>
<dbReference type="OrthoDB" id="9928281at2"/>
<accession>I7A1V5</accession>
<reference evidence="2 3" key="1">
    <citation type="journal article" date="2013" name="PLoS ONE">
        <title>Genomic analysis of Melioribacter roseus, facultatively anaerobic organotrophic bacterium representing a novel deep lineage within Bacteriodetes/Chlorobi group.</title>
        <authorList>
            <person name="Kadnikov V.V."/>
            <person name="Mardanov A.V."/>
            <person name="Podosokorskaya O.A."/>
            <person name="Gavrilov S.N."/>
            <person name="Kublanov I.V."/>
            <person name="Beletsky A.V."/>
            <person name="Bonch-Osmolovskaya E.A."/>
            <person name="Ravin N.V."/>
        </authorList>
    </citation>
    <scope>NUCLEOTIDE SEQUENCE [LARGE SCALE GENOMIC DNA]</scope>
    <source>
        <strain evidence="3">JCM 17771 / P3M-2</strain>
    </source>
</reference>
<dbReference type="RefSeq" id="WP_014856655.1">
    <property type="nucleotide sequence ID" value="NC_018178.1"/>
</dbReference>
<protein>
    <recommendedName>
        <fullName evidence="4">Periplasmic heavy metal sensor</fullName>
    </recommendedName>
</protein>
<dbReference type="STRING" id="1191523.MROS_1991"/>
<dbReference type="EMBL" id="CP003557">
    <property type="protein sequence ID" value="AFN75223.1"/>
    <property type="molecule type" value="Genomic_DNA"/>
</dbReference>
<gene>
    <name evidence="2" type="ordered locus">MROS_1991</name>
</gene>
<evidence type="ECO:0000256" key="1">
    <source>
        <dbReference type="SAM" id="Coils"/>
    </source>
</evidence>
<dbReference type="HOGENOM" id="CLU_1729219_0_0_10"/>
<sequence length="151" mass="18537">MKKIFMLIVLSGFVIYAQPERQQRKGWEEYKKFEQLEKAKIIEILDLNEEEAVRFFAKRNEYRNEVKKLLEKRKELVRELEENIEKKKSDNNYYKKAIAEINSIDMKISEEKLKFYRSLEEILEANEIAKLIVFEYTFRRDMARKLMKRNR</sequence>
<evidence type="ECO:0000313" key="2">
    <source>
        <dbReference type="EMBL" id="AFN75223.1"/>
    </source>
</evidence>
<evidence type="ECO:0008006" key="4">
    <source>
        <dbReference type="Google" id="ProtNLM"/>
    </source>
</evidence>
<organism evidence="2 3">
    <name type="scientific">Melioribacter roseus (strain DSM 23840 / JCM 17771 / VKM B-2668 / P3M-2)</name>
    <dbReference type="NCBI Taxonomy" id="1191523"/>
    <lineage>
        <taxon>Bacteria</taxon>
        <taxon>Pseudomonadati</taxon>
        <taxon>Ignavibacteriota</taxon>
        <taxon>Ignavibacteria</taxon>
        <taxon>Ignavibacteriales</taxon>
        <taxon>Melioribacteraceae</taxon>
        <taxon>Melioribacter</taxon>
    </lineage>
</organism>
<dbReference type="Proteomes" id="UP000009011">
    <property type="component" value="Chromosome"/>
</dbReference>
<evidence type="ECO:0000313" key="3">
    <source>
        <dbReference type="Proteomes" id="UP000009011"/>
    </source>
</evidence>
<name>I7A1V5_MELRP</name>
<proteinExistence type="predicted"/>